<dbReference type="PANTHER" id="PTHR33327:SF3">
    <property type="entry name" value="RNA-DIRECTED DNA POLYMERASE"/>
    <property type="match status" value="1"/>
</dbReference>
<keyword evidence="3" id="KW-1185">Reference proteome</keyword>
<evidence type="ECO:0000313" key="3">
    <source>
        <dbReference type="Proteomes" id="UP000499080"/>
    </source>
</evidence>
<evidence type="ECO:0000313" key="2">
    <source>
        <dbReference type="EMBL" id="GBM15403.1"/>
    </source>
</evidence>
<protein>
    <recommendedName>
        <fullName evidence="1">DUF7041 domain-containing protein</fullName>
    </recommendedName>
</protein>
<evidence type="ECO:0000259" key="1">
    <source>
        <dbReference type="Pfam" id="PF23055"/>
    </source>
</evidence>
<reference evidence="2 3" key="1">
    <citation type="journal article" date="2019" name="Sci. Rep.">
        <title>Orb-weaving spider Araneus ventricosus genome elucidates the spidroin gene catalogue.</title>
        <authorList>
            <person name="Kono N."/>
            <person name="Nakamura H."/>
            <person name="Ohtoshi R."/>
            <person name="Moran D.A.P."/>
            <person name="Shinohara A."/>
            <person name="Yoshida Y."/>
            <person name="Fujiwara M."/>
            <person name="Mori M."/>
            <person name="Tomita M."/>
            <person name="Arakawa K."/>
        </authorList>
    </citation>
    <scope>NUCLEOTIDE SEQUENCE [LARGE SCALE GENOMIC DNA]</scope>
</reference>
<dbReference type="OrthoDB" id="6260718at2759"/>
<organism evidence="2 3">
    <name type="scientific">Araneus ventricosus</name>
    <name type="common">Orbweaver spider</name>
    <name type="synonym">Epeira ventricosa</name>
    <dbReference type="NCBI Taxonomy" id="182803"/>
    <lineage>
        <taxon>Eukaryota</taxon>
        <taxon>Metazoa</taxon>
        <taxon>Ecdysozoa</taxon>
        <taxon>Arthropoda</taxon>
        <taxon>Chelicerata</taxon>
        <taxon>Arachnida</taxon>
        <taxon>Araneae</taxon>
        <taxon>Araneomorphae</taxon>
        <taxon>Entelegynae</taxon>
        <taxon>Araneoidea</taxon>
        <taxon>Araneidae</taxon>
        <taxon>Araneus</taxon>
    </lineage>
</organism>
<dbReference type="PANTHER" id="PTHR33327">
    <property type="entry name" value="ENDONUCLEASE"/>
    <property type="match status" value="1"/>
</dbReference>
<name>A0A4Y2DF30_ARAVE</name>
<dbReference type="EMBL" id="BGPR01000359">
    <property type="protein sequence ID" value="GBM15403.1"/>
    <property type="molecule type" value="Genomic_DNA"/>
</dbReference>
<dbReference type="Pfam" id="PF23055">
    <property type="entry name" value="DUF7041"/>
    <property type="match status" value="1"/>
</dbReference>
<gene>
    <name evidence="2" type="ORF">AVEN_199658_1</name>
</gene>
<dbReference type="Proteomes" id="UP000499080">
    <property type="component" value="Unassembled WGS sequence"/>
</dbReference>
<sequence length="130" mass="15288">MPKENDDFQSELTRVEFRAPPFWEVKPDLWFIQLESQFKLTGISTDETKFHTVVAALDAKVVSCISDIVRHPPRESMYDALKSRILTHFLQSGSSKLRLLLQEWHLDDKRPSQLLQEIGIWRQEMLAKMF</sequence>
<comment type="caution">
    <text evidence="2">The sequence shown here is derived from an EMBL/GenBank/DDBJ whole genome shotgun (WGS) entry which is preliminary data.</text>
</comment>
<feature type="domain" description="DUF7041" evidence="1">
    <location>
        <begin position="20"/>
        <end position="101"/>
    </location>
</feature>
<dbReference type="InterPro" id="IPR055469">
    <property type="entry name" value="DUF7041"/>
</dbReference>
<proteinExistence type="predicted"/>
<accession>A0A4Y2DF30</accession>
<dbReference type="AlphaFoldDB" id="A0A4Y2DF30"/>